<dbReference type="VEuPathDB" id="TrichDB:TVAGG3_0540270"/>
<dbReference type="VEuPathDB" id="TrichDB:TVAG_216990"/>
<dbReference type="SMART" id="SM00147">
    <property type="entry name" value="RasGEF"/>
    <property type="match status" value="1"/>
</dbReference>
<dbReference type="Proteomes" id="UP000001542">
    <property type="component" value="Unassembled WGS sequence"/>
</dbReference>
<dbReference type="PROSITE" id="PS50009">
    <property type="entry name" value="RASGEF_CAT"/>
    <property type="match status" value="1"/>
</dbReference>
<dbReference type="eggNOG" id="KOG3417">
    <property type="taxonomic scope" value="Eukaryota"/>
</dbReference>
<evidence type="ECO:0000313" key="6">
    <source>
        <dbReference type="Proteomes" id="UP000001542"/>
    </source>
</evidence>
<dbReference type="InterPro" id="IPR036964">
    <property type="entry name" value="RASGEF_cat_dom_sf"/>
</dbReference>
<accession>A2F534</accession>
<feature type="region of interest" description="Disordered" evidence="3">
    <location>
        <begin position="392"/>
        <end position="411"/>
    </location>
</feature>
<evidence type="ECO:0000313" key="5">
    <source>
        <dbReference type="EMBL" id="EAX99977.1"/>
    </source>
</evidence>
<organism evidence="5 6">
    <name type="scientific">Trichomonas vaginalis (strain ATCC PRA-98 / G3)</name>
    <dbReference type="NCBI Taxonomy" id="412133"/>
    <lineage>
        <taxon>Eukaryota</taxon>
        <taxon>Metamonada</taxon>
        <taxon>Parabasalia</taxon>
        <taxon>Trichomonadida</taxon>
        <taxon>Trichomonadidae</taxon>
        <taxon>Trichomonas</taxon>
    </lineage>
</organism>
<evidence type="ECO:0000259" key="4">
    <source>
        <dbReference type="PROSITE" id="PS50009"/>
    </source>
</evidence>
<dbReference type="EMBL" id="DS113618">
    <property type="protein sequence ID" value="EAX99977.1"/>
    <property type="molecule type" value="Genomic_DNA"/>
</dbReference>
<dbReference type="PANTHER" id="PTHR23113">
    <property type="entry name" value="GUANINE NUCLEOTIDE EXCHANGE FACTOR"/>
    <property type="match status" value="1"/>
</dbReference>
<feature type="domain" description="Ras-GEF" evidence="4">
    <location>
        <begin position="609"/>
        <end position="853"/>
    </location>
</feature>
<evidence type="ECO:0000256" key="2">
    <source>
        <dbReference type="PROSITE-ProRule" id="PRU00168"/>
    </source>
</evidence>
<dbReference type="SUPFAM" id="SSF48366">
    <property type="entry name" value="Ras GEF"/>
    <property type="match status" value="1"/>
</dbReference>
<name>A2F534_TRIV3</name>
<dbReference type="STRING" id="5722.A2F534"/>
<feature type="compositionally biased region" description="Low complexity" evidence="3">
    <location>
        <begin position="396"/>
        <end position="407"/>
    </location>
</feature>
<reference evidence="5" key="2">
    <citation type="journal article" date="2007" name="Science">
        <title>Draft genome sequence of the sexually transmitted pathogen Trichomonas vaginalis.</title>
        <authorList>
            <person name="Carlton J.M."/>
            <person name="Hirt R.P."/>
            <person name="Silva J.C."/>
            <person name="Delcher A.L."/>
            <person name="Schatz M."/>
            <person name="Zhao Q."/>
            <person name="Wortman J.R."/>
            <person name="Bidwell S.L."/>
            <person name="Alsmark U.C.M."/>
            <person name="Besteiro S."/>
            <person name="Sicheritz-Ponten T."/>
            <person name="Noel C.J."/>
            <person name="Dacks J.B."/>
            <person name="Foster P.G."/>
            <person name="Simillion C."/>
            <person name="Van de Peer Y."/>
            <person name="Miranda-Saavedra D."/>
            <person name="Barton G.J."/>
            <person name="Westrop G.D."/>
            <person name="Mueller S."/>
            <person name="Dessi D."/>
            <person name="Fiori P.L."/>
            <person name="Ren Q."/>
            <person name="Paulsen I."/>
            <person name="Zhang H."/>
            <person name="Bastida-Corcuera F.D."/>
            <person name="Simoes-Barbosa A."/>
            <person name="Brown M.T."/>
            <person name="Hayes R.D."/>
            <person name="Mukherjee M."/>
            <person name="Okumura C.Y."/>
            <person name="Schneider R."/>
            <person name="Smith A.J."/>
            <person name="Vanacova S."/>
            <person name="Villalvazo M."/>
            <person name="Haas B.J."/>
            <person name="Pertea M."/>
            <person name="Feldblyum T.V."/>
            <person name="Utterback T.R."/>
            <person name="Shu C.L."/>
            <person name="Osoegawa K."/>
            <person name="de Jong P.J."/>
            <person name="Hrdy I."/>
            <person name="Horvathova L."/>
            <person name="Zubacova Z."/>
            <person name="Dolezal P."/>
            <person name="Malik S.B."/>
            <person name="Logsdon J.M. Jr."/>
            <person name="Henze K."/>
            <person name="Gupta A."/>
            <person name="Wang C.C."/>
            <person name="Dunne R.L."/>
            <person name="Upcroft J.A."/>
            <person name="Upcroft P."/>
            <person name="White O."/>
            <person name="Salzberg S.L."/>
            <person name="Tang P."/>
            <person name="Chiu C.-H."/>
            <person name="Lee Y.-S."/>
            <person name="Embley T.M."/>
            <person name="Coombs G.H."/>
            <person name="Mottram J.C."/>
            <person name="Tachezy J."/>
            <person name="Fraser-Liggett C.M."/>
            <person name="Johnson P.J."/>
        </authorList>
    </citation>
    <scope>NUCLEOTIDE SEQUENCE [LARGE SCALE GENOMIC DNA]</scope>
    <source>
        <strain evidence="5">G3</strain>
    </source>
</reference>
<dbReference type="InterPro" id="IPR023578">
    <property type="entry name" value="Ras_GEF_dom_sf"/>
</dbReference>
<proteinExistence type="predicted"/>
<dbReference type="KEGG" id="tva:4757796"/>
<dbReference type="OrthoDB" id="10254377at2759"/>
<protein>
    <submittedName>
        <fullName evidence="5">RasGEF domain containing protein</fullName>
    </submittedName>
</protein>
<dbReference type="AlphaFoldDB" id="A2F534"/>
<keyword evidence="6" id="KW-1185">Reference proteome</keyword>
<gene>
    <name evidence="5" type="ORF">TVAG_216990</name>
</gene>
<reference evidence="5" key="1">
    <citation type="submission" date="2006-10" db="EMBL/GenBank/DDBJ databases">
        <authorList>
            <person name="Amadeo P."/>
            <person name="Zhao Q."/>
            <person name="Wortman J."/>
            <person name="Fraser-Liggett C."/>
            <person name="Carlton J."/>
        </authorList>
    </citation>
    <scope>NUCLEOTIDE SEQUENCE</scope>
    <source>
        <strain evidence="5">G3</strain>
    </source>
</reference>
<evidence type="ECO:0000256" key="1">
    <source>
        <dbReference type="ARBA" id="ARBA00022658"/>
    </source>
</evidence>
<dbReference type="InParanoid" id="A2F534"/>
<dbReference type="RefSeq" id="XP_001312907.1">
    <property type="nucleotide sequence ID" value="XM_001312906.1"/>
</dbReference>
<dbReference type="SMR" id="A2F534"/>
<sequence length="853" mass="99531">MCMINNKNYEKLTSYQKHQDLSFLDEQKKKEIKNLLSRTNFKDFGKDTPFKNLKLSNIKPKDPVMQLFEINPGNYYEDLKKKVLKMVNIQSPKDLVALVFQEEYTCYQRFENLGETHYYESKLLSFLSSNSQKQLDHDLSELKRTWNCDGKFDENVIYILKKKFFIDIKQSNFVQQLLILYIIEHPNSSFICPYVSGIFKDVKDEISKQLSYLKELETDTKPIGHLLRFSMEIVSKVELSPGIKIFLNMLNNTLNDFLKTNSQMDVLLSLFKILKSNNVFNQIHKNLVRKFAERILYDIFYDFPPIGILATMSYEKDDAIFNEAKEIIKFGPLFRYLKAMKSNINFDMKEEYQMEILSEVLITVYRKIGELCKTDLIFPNIFDIAKPKILQKESHQPSSSESDSETSGSKKKININENLSENFSNLQLRDYKIQSAIYSTDGNKVLIEWATFKYFTTLLFIRDNMEPGFINLHIFAWHNSRDIKSSKILNLFEDILVNCKDGKPIIDGLPTIKHEYAASIIFIYLQRWVSIFPKDFAKLQDDSVLTEIFEHIKDYFNIDEIKEIIESAVINSKRKKHIPKEKLEERSDAEFLNEVKIDALKHTLAFSADSMTVAKHIMFNQLSTYRNINCREYVNCSWTKNKHAPHLIEITTNFNHLSQYIQYTIVNFTKKDPKATAFIIAQWILIMEKCRIINNFQGLFVIESALSSPSVAGLHKCWDALNEITVPGSDLKIKEIYGALSLICSPLRKFKNYKTLLINIDESLALPFIGPWLTDMAFINDGSTRFKNVEGNELMNVTMHRAYWMVCLFLRKDWGTNCSFKISKQILEIIKHKTDTGYSPSDLQKMSLECEPK</sequence>
<evidence type="ECO:0000256" key="3">
    <source>
        <dbReference type="SAM" id="MobiDB-lite"/>
    </source>
</evidence>
<dbReference type="Pfam" id="PF00617">
    <property type="entry name" value="RasGEF"/>
    <property type="match status" value="1"/>
</dbReference>
<keyword evidence="1 2" id="KW-0344">Guanine-nucleotide releasing factor</keyword>
<dbReference type="PANTHER" id="PTHR23113:SF365">
    <property type="entry name" value="RAS-GEF DOMAIN-CONTAINING PROTEIN"/>
    <property type="match status" value="1"/>
</dbReference>
<dbReference type="GO" id="GO:0007264">
    <property type="term" value="P:small GTPase-mediated signal transduction"/>
    <property type="evidence" value="ECO:0007669"/>
    <property type="project" value="InterPro"/>
</dbReference>
<dbReference type="Gene3D" id="1.10.840.10">
    <property type="entry name" value="Ras guanine-nucleotide exchange factors catalytic domain"/>
    <property type="match status" value="1"/>
</dbReference>
<dbReference type="GO" id="GO:0005085">
    <property type="term" value="F:guanyl-nucleotide exchange factor activity"/>
    <property type="evidence" value="ECO:0007669"/>
    <property type="project" value="UniProtKB-KW"/>
</dbReference>
<dbReference type="InterPro" id="IPR001895">
    <property type="entry name" value="RASGEF_cat_dom"/>
</dbReference>
<dbReference type="InterPro" id="IPR008937">
    <property type="entry name" value="Ras-like_GEF"/>
</dbReference>